<protein>
    <submittedName>
        <fullName evidence="1">Uncharacterized protein</fullName>
    </submittedName>
</protein>
<dbReference type="EMBL" id="JAGSXH010000367">
    <property type="protein sequence ID" value="MBS2967163.1"/>
    <property type="molecule type" value="Genomic_DNA"/>
</dbReference>
<comment type="caution">
    <text evidence="1">The sequence shown here is derived from an EMBL/GenBank/DDBJ whole genome shotgun (WGS) entry which is preliminary data.</text>
</comment>
<evidence type="ECO:0000313" key="2">
    <source>
        <dbReference type="Proteomes" id="UP000677913"/>
    </source>
</evidence>
<sequence>MIALEVLVVTERTLAEALGQPEALMIDGIGRVVGEFEGRVQLAEPWHGMGARPLTYEAYCRISKDERGQLEGVARQLRDILEHMVRHRLPLGSIWIDNSLSAWNLKAASKRVG</sequence>
<gene>
    <name evidence="1" type="ORF">KGA66_29310</name>
</gene>
<dbReference type="Proteomes" id="UP000677913">
    <property type="component" value="Unassembled WGS sequence"/>
</dbReference>
<proteinExistence type="predicted"/>
<organism evidence="1 2">
    <name type="scientific">Actinocrinis puniceicyclus</name>
    <dbReference type="NCBI Taxonomy" id="977794"/>
    <lineage>
        <taxon>Bacteria</taxon>
        <taxon>Bacillati</taxon>
        <taxon>Actinomycetota</taxon>
        <taxon>Actinomycetes</taxon>
        <taxon>Catenulisporales</taxon>
        <taxon>Actinospicaceae</taxon>
        <taxon>Actinocrinis</taxon>
    </lineage>
</organism>
<name>A0A8J8BF74_9ACTN</name>
<feature type="non-terminal residue" evidence="1">
    <location>
        <position position="113"/>
    </location>
</feature>
<dbReference type="RefSeq" id="WP_211472890.1">
    <property type="nucleotide sequence ID" value="NZ_JAGSXH010000367.1"/>
</dbReference>
<dbReference type="GO" id="GO:0000150">
    <property type="term" value="F:DNA strand exchange activity"/>
    <property type="evidence" value="ECO:0007669"/>
    <property type="project" value="InterPro"/>
</dbReference>
<accession>A0A8J8BF74</accession>
<reference evidence="1" key="1">
    <citation type="submission" date="2021-04" db="EMBL/GenBank/DDBJ databases">
        <title>Genome based classification of Actinospica acidithermotolerans sp. nov., an actinobacterium isolated from an Indonesian hot spring.</title>
        <authorList>
            <person name="Kusuma A.B."/>
            <person name="Putra K.E."/>
            <person name="Nafisah S."/>
            <person name="Loh J."/>
            <person name="Nouioui I."/>
            <person name="Goodfellow M."/>
        </authorList>
    </citation>
    <scope>NUCLEOTIDE SEQUENCE</scope>
    <source>
        <strain evidence="1">DSM 45618</strain>
    </source>
</reference>
<dbReference type="InterPro" id="IPR036162">
    <property type="entry name" value="Resolvase-like_N_sf"/>
</dbReference>
<keyword evidence="2" id="KW-1185">Reference proteome</keyword>
<dbReference type="Gene3D" id="3.40.50.1390">
    <property type="entry name" value="Resolvase, N-terminal catalytic domain"/>
    <property type="match status" value="1"/>
</dbReference>
<dbReference type="AlphaFoldDB" id="A0A8J8BF74"/>
<evidence type="ECO:0000313" key="1">
    <source>
        <dbReference type="EMBL" id="MBS2967163.1"/>
    </source>
</evidence>
<dbReference type="GO" id="GO:0003677">
    <property type="term" value="F:DNA binding"/>
    <property type="evidence" value="ECO:0007669"/>
    <property type="project" value="InterPro"/>
</dbReference>